<evidence type="ECO:0000313" key="3">
    <source>
        <dbReference type="Proteomes" id="UP000256999"/>
    </source>
</evidence>
<accession>A0A3E0UGC7</accession>
<feature type="transmembrane region" description="Helical" evidence="1">
    <location>
        <begin position="43"/>
        <end position="61"/>
    </location>
</feature>
<organism evidence="2 3">
    <name type="scientific">Thalassotalea euphylliae</name>
    <dbReference type="NCBI Taxonomy" id="1655234"/>
    <lineage>
        <taxon>Bacteria</taxon>
        <taxon>Pseudomonadati</taxon>
        <taxon>Pseudomonadota</taxon>
        <taxon>Gammaproteobacteria</taxon>
        <taxon>Alteromonadales</taxon>
        <taxon>Colwelliaceae</taxon>
        <taxon>Thalassotalea</taxon>
    </lineage>
</organism>
<proteinExistence type="predicted"/>
<reference evidence="2 3" key="1">
    <citation type="submission" date="2018-08" db="EMBL/GenBank/DDBJ databases">
        <title>Thalassotalea euphylliae genome.</title>
        <authorList>
            <person name="Summers S."/>
            <person name="Rice S.A."/>
            <person name="Freckelton M.L."/>
            <person name="Nedved B.T."/>
            <person name="Hadfield M.G."/>
        </authorList>
    </citation>
    <scope>NUCLEOTIDE SEQUENCE [LARGE SCALE GENOMIC DNA]</scope>
    <source>
        <strain evidence="2 3">H2</strain>
    </source>
</reference>
<dbReference type="AlphaFoldDB" id="A0A3E0UGC7"/>
<keyword evidence="1" id="KW-0472">Membrane</keyword>
<comment type="caution">
    <text evidence="2">The sequence shown here is derived from an EMBL/GenBank/DDBJ whole genome shotgun (WGS) entry which is preliminary data.</text>
</comment>
<evidence type="ECO:0000313" key="2">
    <source>
        <dbReference type="EMBL" id="REL36101.1"/>
    </source>
</evidence>
<dbReference type="EMBL" id="QUOV01000001">
    <property type="protein sequence ID" value="REL36101.1"/>
    <property type="molecule type" value="Genomic_DNA"/>
</dbReference>
<dbReference type="Proteomes" id="UP000256999">
    <property type="component" value="Unassembled WGS sequence"/>
</dbReference>
<evidence type="ECO:0000256" key="1">
    <source>
        <dbReference type="SAM" id="Phobius"/>
    </source>
</evidence>
<protein>
    <submittedName>
        <fullName evidence="2">Uncharacterized protein</fullName>
    </submittedName>
</protein>
<keyword evidence="1" id="KW-0812">Transmembrane</keyword>
<name>A0A3E0UGC7_9GAMM</name>
<keyword evidence="1" id="KW-1133">Transmembrane helix</keyword>
<sequence length="67" mass="7656">MLKLIISYVTLLVILFSIGYDFYTGEINMKGSAFYLDSDLPVFIGFGIFKLSIALGFVAYYKKQLRE</sequence>
<gene>
    <name evidence="2" type="ORF">DXX92_12655</name>
</gene>